<proteinExistence type="predicted"/>
<dbReference type="Proteomes" id="UP000321832">
    <property type="component" value="Unassembled WGS sequence"/>
</dbReference>
<accession>A0A5C6U001</accession>
<reference evidence="1 2" key="1">
    <citation type="submission" date="2019-08" db="EMBL/GenBank/DDBJ databases">
        <authorList>
            <person name="Khan S.A."/>
            <person name="Jeon C.O."/>
            <person name="Jeong S.E."/>
        </authorList>
    </citation>
    <scope>NUCLEOTIDE SEQUENCE [LARGE SCALE GENOMIC DNA]</scope>
    <source>
        <strain evidence="2">IMCC1728</strain>
    </source>
</reference>
<dbReference type="EMBL" id="VOPW01000001">
    <property type="protein sequence ID" value="TXC66029.1"/>
    <property type="molecule type" value="Genomic_DNA"/>
</dbReference>
<name>A0A5C6U001_9BURK</name>
<gene>
    <name evidence="1" type="ORF">FSC37_09220</name>
</gene>
<evidence type="ECO:0000313" key="2">
    <source>
        <dbReference type="Proteomes" id="UP000321832"/>
    </source>
</evidence>
<evidence type="ECO:0000313" key="1">
    <source>
        <dbReference type="EMBL" id="TXC66029.1"/>
    </source>
</evidence>
<keyword evidence="2" id="KW-1185">Reference proteome</keyword>
<comment type="caution">
    <text evidence="1">The sequence shown here is derived from an EMBL/GenBank/DDBJ whole genome shotgun (WGS) entry which is preliminary data.</text>
</comment>
<dbReference type="AlphaFoldDB" id="A0A5C6U001"/>
<organism evidence="1 2">
    <name type="scientific">Piscinibacter aquaticus</name>
    <dbReference type="NCBI Taxonomy" id="392597"/>
    <lineage>
        <taxon>Bacteria</taxon>
        <taxon>Pseudomonadati</taxon>
        <taxon>Pseudomonadota</taxon>
        <taxon>Betaproteobacteria</taxon>
        <taxon>Burkholderiales</taxon>
        <taxon>Sphaerotilaceae</taxon>
        <taxon>Piscinibacter</taxon>
    </lineage>
</organism>
<protein>
    <submittedName>
        <fullName evidence="1">Uncharacterized protein</fullName>
    </submittedName>
</protein>
<sequence>MIPGQEPEPEPDKAEELAAMLSLAARAAGKMLPPIPKYFDGDACRDIAEAYMECAEKYGWDWHNKLGGPEVHWSWPWPCRPSAP</sequence>